<feature type="domain" description="Peptidase C39" evidence="2">
    <location>
        <begin position="2"/>
        <end position="141"/>
    </location>
</feature>
<keyword evidence="1" id="KW-0812">Transmembrane</keyword>
<keyword evidence="4" id="KW-0067">ATP-binding</keyword>
<dbReference type="EMBL" id="CAADFL010000159">
    <property type="protein sequence ID" value="VFK10901.1"/>
    <property type="molecule type" value="Genomic_DNA"/>
</dbReference>
<keyword evidence="1" id="KW-1133">Transmembrane helix</keyword>
<dbReference type="AlphaFoldDB" id="A0A450T5H3"/>
<keyword evidence="4" id="KW-0547">Nucleotide-binding</keyword>
<evidence type="ECO:0000256" key="1">
    <source>
        <dbReference type="SAM" id="Phobius"/>
    </source>
</evidence>
<dbReference type="GO" id="GO:0016020">
    <property type="term" value="C:membrane"/>
    <property type="evidence" value="ECO:0007669"/>
    <property type="project" value="InterPro"/>
</dbReference>
<gene>
    <name evidence="3" type="ORF">BECKFM1743A_GA0114220_102663</name>
    <name evidence="5" type="ORF">BECKFM1743B_GA0114221_101595</name>
    <name evidence="4" type="ORF">BECKFM1743C_GA0114222_103034</name>
</gene>
<feature type="transmembrane region" description="Helical" evidence="1">
    <location>
        <begin position="173"/>
        <end position="195"/>
    </location>
</feature>
<evidence type="ECO:0000313" key="5">
    <source>
        <dbReference type="EMBL" id="VFK10901.1"/>
    </source>
</evidence>
<dbReference type="GO" id="GO:0008233">
    <property type="term" value="F:peptidase activity"/>
    <property type="evidence" value="ECO:0007669"/>
    <property type="project" value="InterPro"/>
</dbReference>
<keyword evidence="1" id="KW-0472">Membrane</keyword>
<proteinExistence type="predicted"/>
<name>A0A450T5H3_9GAMM</name>
<sequence>MENDNPPQHTAVQCLTLIARHHGIQISVEKLIHEHSLESREPDRNRLLRIAGEIGLKARFTRLAWEKLAEVGEAWPAMALLDNGNYVIIVDAHRDENGAVEQVAVFDPLVERTETEQGPPDFLTLPREKFERAWSGELLLLKRSYSVADENQPFGFRWFVPEILRQKAVFVDVAMAAVFIYQIALVTPLFFQVIAGKKHTGLRGQFI</sequence>
<evidence type="ECO:0000313" key="4">
    <source>
        <dbReference type="EMBL" id="VFJ61931.1"/>
    </source>
</evidence>
<dbReference type="InterPro" id="IPR005074">
    <property type="entry name" value="Peptidase_C39"/>
</dbReference>
<reference evidence="4" key="1">
    <citation type="submission" date="2019-02" db="EMBL/GenBank/DDBJ databases">
        <authorList>
            <person name="Gruber-Vodicka R. H."/>
            <person name="Seah K. B. B."/>
        </authorList>
    </citation>
    <scope>NUCLEOTIDE SEQUENCE</scope>
    <source>
        <strain evidence="3">BECK_BZ163</strain>
        <strain evidence="5">BECK_BZ164</strain>
        <strain evidence="4">BECK_BZ165</strain>
    </source>
</reference>
<evidence type="ECO:0000259" key="2">
    <source>
        <dbReference type="PROSITE" id="PS50990"/>
    </source>
</evidence>
<dbReference type="Gene3D" id="3.90.70.10">
    <property type="entry name" value="Cysteine proteinases"/>
    <property type="match status" value="1"/>
</dbReference>
<dbReference type="EMBL" id="CAADFA010000303">
    <property type="protein sequence ID" value="VFJ61931.1"/>
    <property type="molecule type" value="Genomic_DNA"/>
</dbReference>
<dbReference type="GO" id="GO:0005524">
    <property type="term" value="F:ATP binding"/>
    <property type="evidence" value="ECO:0007669"/>
    <property type="project" value="UniProtKB-KW"/>
</dbReference>
<dbReference type="EMBL" id="CAADEZ010000266">
    <property type="protein sequence ID" value="VFJ60523.1"/>
    <property type="molecule type" value="Genomic_DNA"/>
</dbReference>
<accession>A0A450T5H3</accession>
<dbReference type="Pfam" id="PF03412">
    <property type="entry name" value="Peptidase_C39"/>
    <property type="match status" value="1"/>
</dbReference>
<dbReference type="PROSITE" id="PS50990">
    <property type="entry name" value="PEPTIDASE_C39"/>
    <property type="match status" value="1"/>
</dbReference>
<organism evidence="4">
    <name type="scientific">Candidatus Kentrum sp. FM</name>
    <dbReference type="NCBI Taxonomy" id="2126340"/>
    <lineage>
        <taxon>Bacteria</taxon>
        <taxon>Pseudomonadati</taxon>
        <taxon>Pseudomonadota</taxon>
        <taxon>Gammaproteobacteria</taxon>
        <taxon>Candidatus Kentrum</taxon>
    </lineage>
</organism>
<protein>
    <submittedName>
        <fullName evidence="4">ATP-binding cassette, subfamily B</fullName>
    </submittedName>
</protein>
<dbReference type="GO" id="GO:0006508">
    <property type="term" value="P:proteolysis"/>
    <property type="evidence" value="ECO:0007669"/>
    <property type="project" value="InterPro"/>
</dbReference>
<evidence type="ECO:0000313" key="3">
    <source>
        <dbReference type="EMBL" id="VFJ60523.1"/>
    </source>
</evidence>